<feature type="transmembrane region" description="Helical" evidence="1">
    <location>
        <begin position="25"/>
        <end position="50"/>
    </location>
</feature>
<gene>
    <name evidence="2" type="ORF">M6B38_261785</name>
</gene>
<keyword evidence="1" id="KW-0812">Transmembrane</keyword>
<evidence type="ECO:0000256" key="1">
    <source>
        <dbReference type="SAM" id="Phobius"/>
    </source>
</evidence>
<proteinExistence type="predicted"/>
<evidence type="ECO:0000313" key="3">
    <source>
        <dbReference type="Proteomes" id="UP001140949"/>
    </source>
</evidence>
<dbReference type="AlphaFoldDB" id="A0AAX6ID90"/>
<evidence type="ECO:0000313" key="2">
    <source>
        <dbReference type="EMBL" id="KAJ6851270.1"/>
    </source>
</evidence>
<dbReference type="EMBL" id="JANAVB010002394">
    <property type="protein sequence ID" value="KAJ6851270.1"/>
    <property type="molecule type" value="Genomic_DNA"/>
</dbReference>
<accession>A0AAX6ID90</accession>
<sequence length="99" mass="11957">MIPWINILVVRYRSSFEWSSCEKELIFAIFVFLIDLYLKFVICFLLYFFILFSRCILVSIVQLEFQFYNSIKVTLFTMFNFIFALLFLSNKIKYVGRIG</sequence>
<keyword evidence="1" id="KW-0472">Membrane</keyword>
<keyword evidence="1" id="KW-1133">Transmembrane helix</keyword>
<comment type="caution">
    <text evidence="2">The sequence shown here is derived from an EMBL/GenBank/DDBJ whole genome shotgun (WGS) entry which is preliminary data.</text>
</comment>
<protein>
    <submittedName>
        <fullName evidence="2">Uncharacterized protein</fullName>
    </submittedName>
</protein>
<reference evidence="2" key="1">
    <citation type="journal article" date="2023" name="GigaByte">
        <title>Genome assembly of the bearded iris, Iris pallida Lam.</title>
        <authorList>
            <person name="Bruccoleri R.E."/>
            <person name="Oakeley E.J."/>
            <person name="Faust A.M.E."/>
            <person name="Altorfer M."/>
            <person name="Dessus-Babus S."/>
            <person name="Burckhardt D."/>
            <person name="Oertli M."/>
            <person name="Naumann U."/>
            <person name="Petersen F."/>
            <person name="Wong J."/>
        </authorList>
    </citation>
    <scope>NUCLEOTIDE SEQUENCE</scope>
    <source>
        <strain evidence="2">GSM-AAB239-AS_SAM_17_03QT</strain>
    </source>
</reference>
<feature type="transmembrane region" description="Helical" evidence="1">
    <location>
        <begin position="70"/>
        <end position="88"/>
    </location>
</feature>
<keyword evidence="3" id="KW-1185">Reference proteome</keyword>
<reference evidence="2" key="2">
    <citation type="submission" date="2023-04" db="EMBL/GenBank/DDBJ databases">
        <authorList>
            <person name="Bruccoleri R.E."/>
            <person name="Oakeley E.J."/>
            <person name="Faust A.-M."/>
            <person name="Dessus-Babus S."/>
            <person name="Altorfer M."/>
            <person name="Burckhardt D."/>
            <person name="Oertli M."/>
            <person name="Naumann U."/>
            <person name="Petersen F."/>
            <person name="Wong J."/>
        </authorList>
    </citation>
    <scope>NUCLEOTIDE SEQUENCE</scope>
    <source>
        <strain evidence="2">GSM-AAB239-AS_SAM_17_03QT</strain>
        <tissue evidence="2">Leaf</tissue>
    </source>
</reference>
<dbReference type="Proteomes" id="UP001140949">
    <property type="component" value="Unassembled WGS sequence"/>
</dbReference>
<name>A0AAX6ID90_IRIPA</name>
<organism evidence="2 3">
    <name type="scientific">Iris pallida</name>
    <name type="common">Sweet iris</name>
    <dbReference type="NCBI Taxonomy" id="29817"/>
    <lineage>
        <taxon>Eukaryota</taxon>
        <taxon>Viridiplantae</taxon>
        <taxon>Streptophyta</taxon>
        <taxon>Embryophyta</taxon>
        <taxon>Tracheophyta</taxon>
        <taxon>Spermatophyta</taxon>
        <taxon>Magnoliopsida</taxon>
        <taxon>Liliopsida</taxon>
        <taxon>Asparagales</taxon>
        <taxon>Iridaceae</taxon>
        <taxon>Iridoideae</taxon>
        <taxon>Irideae</taxon>
        <taxon>Iris</taxon>
    </lineage>
</organism>